<protein>
    <recommendedName>
        <fullName evidence="1">Transcriptional coactivator p15 (PC4) C-terminal domain-containing protein</fullName>
    </recommendedName>
</protein>
<evidence type="ECO:0000259" key="1">
    <source>
        <dbReference type="Pfam" id="PF02229"/>
    </source>
</evidence>
<dbReference type="InterPro" id="IPR009044">
    <property type="entry name" value="ssDNA-bd_transcriptional_reg"/>
</dbReference>
<dbReference type="GO" id="GO:0003677">
    <property type="term" value="F:DNA binding"/>
    <property type="evidence" value="ECO:0007669"/>
    <property type="project" value="InterPro"/>
</dbReference>
<organism evidence="2 3">
    <name type="scientific">Qipengyuania vulgaris</name>
    <dbReference type="NCBI Taxonomy" id="291985"/>
    <lineage>
        <taxon>Bacteria</taxon>
        <taxon>Pseudomonadati</taxon>
        <taxon>Pseudomonadota</taxon>
        <taxon>Alphaproteobacteria</taxon>
        <taxon>Sphingomonadales</taxon>
        <taxon>Erythrobacteraceae</taxon>
        <taxon>Qipengyuania</taxon>
    </lineage>
</organism>
<keyword evidence="3" id="KW-1185">Reference proteome</keyword>
<accession>A0A844XWA3</accession>
<dbReference type="Proteomes" id="UP000448199">
    <property type="component" value="Unassembled WGS sequence"/>
</dbReference>
<dbReference type="InterPro" id="IPR003173">
    <property type="entry name" value="PC4_C"/>
</dbReference>
<comment type="caution">
    <text evidence="2">The sequence shown here is derived from an EMBL/GenBank/DDBJ whole genome shotgun (WGS) entry which is preliminary data.</text>
</comment>
<dbReference type="SUPFAM" id="SSF54447">
    <property type="entry name" value="ssDNA-binding transcriptional regulator domain"/>
    <property type="match status" value="1"/>
</dbReference>
<dbReference type="Gene3D" id="2.30.31.10">
    <property type="entry name" value="Transcriptional Coactivator Pc4, Chain A"/>
    <property type="match status" value="1"/>
</dbReference>
<dbReference type="GO" id="GO:0006355">
    <property type="term" value="P:regulation of DNA-templated transcription"/>
    <property type="evidence" value="ECO:0007669"/>
    <property type="project" value="InterPro"/>
</dbReference>
<dbReference type="RefSeq" id="WP_160728757.1">
    <property type="nucleotide sequence ID" value="NZ_WTYC01000008.1"/>
</dbReference>
<dbReference type="AlphaFoldDB" id="A0A844XWA3"/>
<dbReference type="Pfam" id="PF02229">
    <property type="entry name" value="PC4"/>
    <property type="match status" value="1"/>
</dbReference>
<feature type="domain" description="Transcriptional coactivator p15 (PC4) C-terminal" evidence="1">
    <location>
        <begin position="15"/>
        <end position="60"/>
    </location>
</feature>
<reference evidence="2 3" key="1">
    <citation type="submission" date="2019-12" db="EMBL/GenBank/DDBJ databases">
        <title>Genomic-based taxomic classification of the family Erythrobacteraceae.</title>
        <authorList>
            <person name="Xu L."/>
        </authorList>
    </citation>
    <scope>NUCLEOTIDE SEQUENCE [LARGE SCALE GENOMIC DNA]</scope>
    <source>
        <strain evidence="2 3">DSM 17792</strain>
    </source>
</reference>
<gene>
    <name evidence="2" type="ORF">GRI69_13260</name>
</gene>
<dbReference type="EMBL" id="WTYC01000008">
    <property type="protein sequence ID" value="MXO49222.1"/>
    <property type="molecule type" value="Genomic_DNA"/>
</dbReference>
<proteinExistence type="predicted"/>
<evidence type="ECO:0000313" key="3">
    <source>
        <dbReference type="Proteomes" id="UP000448199"/>
    </source>
</evidence>
<name>A0A844XWA3_9SPHN</name>
<sequence length="69" mass="8015">MIIFEHSYRGQVWKFQLAEWNGQQRLNLWPWYDPGDGGKLRPGKGGFVLPFDRLPELIEALQSLERGDG</sequence>
<dbReference type="OrthoDB" id="7433139at2"/>
<evidence type="ECO:0000313" key="2">
    <source>
        <dbReference type="EMBL" id="MXO49222.1"/>
    </source>
</evidence>